<dbReference type="Gene3D" id="3.30.470.20">
    <property type="entry name" value="ATP-grasp fold, B domain"/>
    <property type="match status" value="1"/>
</dbReference>
<sequence>MPANVFVLGLDQLNLDTLAHLPQEDYAFHELLHKDELIGIDDIDIPALLNRAEERLESFAGPIDAVIGYWDFPVSSMVPILCRRRGLPSAPLEAVVKCEHKYWSRLEQRKVIGEVPAFALVDLEGDGELPPDLELPVWLKPVKSVSSELAFHVGDRTELDEALGAIREGIDKYGEPFEFVLDQIDLPPEIAAVGATACLAEEAAVGQQLTVEGYAQAGRAHVYGIIDSLTYPDSSSFLRYQYPSRLPAQVRARLVDISTRVIEHLGLESTTFNIEYFWDPDRDRIRLLEVNPRHSQSHAKMFEAVDGVSNHEVMVELALGRAPGERTGGAYGVAAKWFLRTFDDGVVTRSPSPEDVARVEQELDGVTVHVVAQQGGRLSELAQQDSYSYELAQVFVGARDEAELIEKYERVVQLLPIEITDGDGARG</sequence>
<keyword evidence="3 4" id="KW-0067">ATP-binding</keyword>
<dbReference type="Pfam" id="PF13535">
    <property type="entry name" value="ATP-grasp_4"/>
    <property type="match status" value="1"/>
</dbReference>
<organism evidence="6 7">
    <name type="scientific">Blastococcus carthaginiensis</name>
    <dbReference type="NCBI Taxonomy" id="3050034"/>
    <lineage>
        <taxon>Bacteria</taxon>
        <taxon>Bacillati</taxon>
        <taxon>Actinomycetota</taxon>
        <taxon>Actinomycetes</taxon>
        <taxon>Geodermatophilales</taxon>
        <taxon>Geodermatophilaceae</taxon>
        <taxon>Blastococcus</taxon>
    </lineage>
</organism>
<evidence type="ECO:0000259" key="5">
    <source>
        <dbReference type="PROSITE" id="PS50975"/>
    </source>
</evidence>
<dbReference type="InterPro" id="IPR011761">
    <property type="entry name" value="ATP-grasp"/>
</dbReference>
<keyword evidence="1" id="KW-0436">Ligase</keyword>
<dbReference type="Proteomes" id="UP001233673">
    <property type="component" value="Unassembled WGS sequence"/>
</dbReference>
<evidence type="ECO:0000256" key="3">
    <source>
        <dbReference type="ARBA" id="ARBA00022840"/>
    </source>
</evidence>
<dbReference type="RefSeq" id="WP_306000008.1">
    <property type="nucleotide sequence ID" value="NZ_JASNFN010000012.1"/>
</dbReference>
<comment type="caution">
    <text evidence="6">The sequence shown here is derived from an EMBL/GenBank/DDBJ whole genome shotgun (WGS) entry which is preliminary data.</text>
</comment>
<gene>
    <name evidence="6" type="ORF">QOZ88_12090</name>
</gene>
<dbReference type="InterPro" id="IPR052032">
    <property type="entry name" value="ATP-dep_AA_Ligase"/>
</dbReference>
<evidence type="ECO:0000256" key="1">
    <source>
        <dbReference type="ARBA" id="ARBA00022598"/>
    </source>
</evidence>
<feature type="domain" description="ATP-grasp" evidence="5">
    <location>
        <begin position="104"/>
        <end position="319"/>
    </location>
</feature>
<dbReference type="PANTHER" id="PTHR43585">
    <property type="entry name" value="FUMIPYRROLE BIOSYNTHESIS PROTEIN C"/>
    <property type="match status" value="1"/>
</dbReference>
<evidence type="ECO:0000256" key="4">
    <source>
        <dbReference type="PROSITE-ProRule" id="PRU00409"/>
    </source>
</evidence>
<dbReference type="SUPFAM" id="SSF56059">
    <property type="entry name" value="Glutathione synthetase ATP-binding domain-like"/>
    <property type="match status" value="1"/>
</dbReference>
<dbReference type="PANTHER" id="PTHR43585:SF2">
    <property type="entry name" value="ATP-GRASP ENZYME FSQD"/>
    <property type="match status" value="1"/>
</dbReference>
<reference evidence="7" key="1">
    <citation type="submission" date="2023-05" db="EMBL/GenBank/DDBJ databases">
        <title>Draft genome of Pseudofrankia sp. BMG5.37.</title>
        <authorList>
            <person name="Gtari M."/>
            <person name="Ghodhbane F."/>
            <person name="Sbissi I."/>
        </authorList>
    </citation>
    <scope>NUCLEOTIDE SEQUENCE [LARGE SCALE GENOMIC DNA]</scope>
    <source>
        <strain evidence="7">BMG 814</strain>
    </source>
</reference>
<keyword evidence="2 4" id="KW-0547">Nucleotide-binding</keyword>
<evidence type="ECO:0000313" key="7">
    <source>
        <dbReference type="Proteomes" id="UP001233673"/>
    </source>
</evidence>
<protein>
    <submittedName>
        <fullName evidence="6">ATP-grasp domain-containing protein</fullName>
    </submittedName>
</protein>
<keyword evidence="7" id="KW-1185">Reference proteome</keyword>
<evidence type="ECO:0000313" key="6">
    <source>
        <dbReference type="EMBL" id="MDP5183381.1"/>
    </source>
</evidence>
<proteinExistence type="predicted"/>
<dbReference type="EMBL" id="JASNFN010000012">
    <property type="protein sequence ID" value="MDP5183381.1"/>
    <property type="molecule type" value="Genomic_DNA"/>
</dbReference>
<evidence type="ECO:0000256" key="2">
    <source>
        <dbReference type="ARBA" id="ARBA00022741"/>
    </source>
</evidence>
<name>A0ABT9ICS4_9ACTN</name>
<dbReference type="PROSITE" id="PS50975">
    <property type="entry name" value="ATP_GRASP"/>
    <property type="match status" value="1"/>
</dbReference>
<accession>A0ABT9ICS4</accession>